<accession>A0A1C0WYS9</accession>
<dbReference type="EMBL" id="LIDT01000038">
    <property type="protein sequence ID" value="OCR28321.1"/>
    <property type="molecule type" value="Genomic_DNA"/>
</dbReference>
<protein>
    <submittedName>
        <fullName evidence="2">Diguanylate cyclase</fullName>
    </submittedName>
</protein>
<gene>
    <name evidence="2" type="ORF">AC094_35850</name>
    <name evidence="1" type="ORF">F3B44_01990</name>
</gene>
<dbReference type="Proteomes" id="UP000093197">
    <property type="component" value="Unassembled WGS sequence"/>
</dbReference>
<proteinExistence type="predicted"/>
<dbReference type="Proteomes" id="UP000479773">
    <property type="component" value="Unassembled WGS sequence"/>
</dbReference>
<evidence type="ECO:0000313" key="2">
    <source>
        <dbReference type="EMBL" id="OCR28321.1"/>
    </source>
</evidence>
<evidence type="ECO:0000313" key="1">
    <source>
        <dbReference type="EMBL" id="KAA4756542.1"/>
    </source>
</evidence>
<organism evidence="2 3">
    <name type="scientific">Bacteroides fragilis</name>
    <dbReference type="NCBI Taxonomy" id="817"/>
    <lineage>
        <taxon>Bacteria</taxon>
        <taxon>Pseudomonadati</taxon>
        <taxon>Bacteroidota</taxon>
        <taxon>Bacteroidia</taxon>
        <taxon>Bacteroidales</taxon>
        <taxon>Bacteroidaceae</taxon>
        <taxon>Bacteroides</taxon>
    </lineage>
</organism>
<dbReference type="EMBL" id="VWEQ01000001">
    <property type="protein sequence ID" value="KAA4756542.1"/>
    <property type="molecule type" value="Genomic_DNA"/>
</dbReference>
<sequence length="60" mass="6791">MTDEEELKARIEAAKSDLSFFSLNADAILAEGFSTEEELEESINETLDDLIDARNKLNER</sequence>
<evidence type="ECO:0000313" key="3">
    <source>
        <dbReference type="Proteomes" id="UP000093197"/>
    </source>
</evidence>
<dbReference type="RefSeq" id="WP_032580361.1">
    <property type="nucleotide sequence ID" value="NZ_CP142686.1"/>
</dbReference>
<reference evidence="2 3" key="2">
    <citation type="journal article" date="2016" name="PLoS ONE">
        <title>Genomic Diversity of Enterotoxigenic Strains of Bacteroides fragilis.</title>
        <authorList>
            <person name="Pierce J.V."/>
            <person name="Bernstein H.D."/>
        </authorList>
    </citation>
    <scope>NUCLEOTIDE SEQUENCE [LARGE SCALE GENOMIC DNA]</scope>
    <source>
        <strain evidence="2 3">20793-3</strain>
    </source>
</reference>
<reference evidence="1 4" key="3">
    <citation type="journal article" date="2019" name="Nat. Med.">
        <title>A library of human gut bacterial isolates paired with longitudinal multiomics data enables mechanistic microbiome research.</title>
        <authorList>
            <person name="Poyet M."/>
            <person name="Groussin M."/>
            <person name="Gibbons S.M."/>
            <person name="Avila-Pacheco J."/>
            <person name="Jiang X."/>
            <person name="Kearney S.M."/>
            <person name="Perrotta A.R."/>
            <person name="Berdy B."/>
            <person name="Zhao S."/>
            <person name="Lieberman T.D."/>
            <person name="Swanson P.K."/>
            <person name="Smith M."/>
            <person name="Roesemann S."/>
            <person name="Alexander J.E."/>
            <person name="Rich S.A."/>
            <person name="Livny J."/>
            <person name="Vlamakis H."/>
            <person name="Clish C."/>
            <person name="Bullock K."/>
            <person name="Deik A."/>
            <person name="Scott J."/>
            <person name="Pierce K.A."/>
            <person name="Xavier R.J."/>
            <person name="Alm E.J."/>
        </authorList>
    </citation>
    <scope>NUCLEOTIDE SEQUENCE [LARGE SCALE GENOMIC DNA]</scope>
    <source>
        <strain evidence="1 4">BIOML-A106</strain>
    </source>
</reference>
<reference evidence="2" key="1">
    <citation type="submission" date="2015-08" db="EMBL/GenBank/DDBJ databases">
        <authorList>
            <person name="Pierce J."/>
            <person name="Bernstein H."/>
        </authorList>
    </citation>
    <scope>NUCLEOTIDE SEQUENCE</scope>
    <source>
        <strain evidence="2">20793-3</strain>
    </source>
</reference>
<name>A0A1C0WYS9_BACFG</name>
<dbReference type="AlphaFoldDB" id="A0A1C0WYS9"/>
<evidence type="ECO:0000313" key="4">
    <source>
        <dbReference type="Proteomes" id="UP000479773"/>
    </source>
</evidence>
<comment type="caution">
    <text evidence="2">The sequence shown here is derived from an EMBL/GenBank/DDBJ whole genome shotgun (WGS) entry which is preliminary data.</text>
</comment>